<dbReference type="GO" id="GO:0005737">
    <property type="term" value="C:cytoplasm"/>
    <property type="evidence" value="ECO:0007669"/>
    <property type="project" value="TreeGrafter"/>
</dbReference>
<dbReference type="InterPro" id="IPR010071">
    <property type="entry name" value="AA_adenyl_dom"/>
</dbReference>
<keyword evidence="6" id="KW-0472">Membrane</keyword>
<dbReference type="InterPro" id="IPR036736">
    <property type="entry name" value="ACP-like_sf"/>
</dbReference>
<keyword evidence="2" id="KW-0597">Phosphoprotein</keyword>
<dbReference type="PROSITE" id="PS00455">
    <property type="entry name" value="AMP_BINDING"/>
    <property type="match status" value="1"/>
</dbReference>
<dbReference type="Pfam" id="PF00550">
    <property type="entry name" value="PP-binding"/>
    <property type="match status" value="2"/>
</dbReference>
<dbReference type="InterPro" id="IPR045851">
    <property type="entry name" value="AMP-bd_C_sf"/>
</dbReference>
<dbReference type="Gene3D" id="3.40.50.1820">
    <property type="entry name" value="alpha/beta hydrolase"/>
    <property type="match status" value="1"/>
</dbReference>
<evidence type="ECO:0000256" key="4">
    <source>
        <dbReference type="ARBA" id="ARBA00023268"/>
    </source>
</evidence>
<dbReference type="Pfam" id="PF00501">
    <property type="entry name" value="AMP-binding"/>
    <property type="match status" value="2"/>
</dbReference>
<dbReference type="InterPro" id="IPR020806">
    <property type="entry name" value="PKS_PP-bd"/>
</dbReference>
<dbReference type="InterPro" id="IPR042099">
    <property type="entry name" value="ANL_N_sf"/>
</dbReference>
<dbReference type="GO" id="GO:0043041">
    <property type="term" value="P:amino acid activation for nonribosomal peptide biosynthetic process"/>
    <property type="evidence" value="ECO:0007669"/>
    <property type="project" value="TreeGrafter"/>
</dbReference>
<keyword evidence="6" id="KW-1133">Transmembrane helix</keyword>
<dbReference type="Proteomes" id="UP001163846">
    <property type="component" value="Unassembled WGS sequence"/>
</dbReference>
<dbReference type="InterPro" id="IPR000873">
    <property type="entry name" value="AMP-dep_synth/lig_dom"/>
</dbReference>
<dbReference type="EMBL" id="MU806130">
    <property type="protein sequence ID" value="KAJ3839398.1"/>
    <property type="molecule type" value="Genomic_DNA"/>
</dbReference>
<feature type="domain" description="Carrier" evidence="7">
    <location>
        <begin position="673"/>
        <end position="749"/>
    </location>
</feature>
<comment type="caution">
    <text evidence="8">The sequence shown here is derived from an EMBL/GenBank/DDBJ whole genome shotgun (WGS) entry which is preliminary data.</text>
</comment>
<gene>
    <name evidence="8" type="ORF">F5878DRAFT_641225</name>
</gene>
<keyword evidence="4" id="KW-0511">Multifunctional enzyme</keyword>
<dbReference type="SUPFAM" id="SSF52777">
    <property type="entry name" value="CoA-dependent acyltransferases"/>
    <property type="match status" value="2"/>
</dbReference>
<evidence type="ECO:0000256" key="2">
    <source>
        <dbReference type="ARBA" id="ARBA00022553"/>
    </source>
</evidence>
<accession>A0AA38PB34</accession>
<dbReference type="PANTHER" id="PTHR45527">
    <property type="entry name" value="NONRIBOSOMAL PEPTIDE SYNTHETASE"/>
    <property type="match status" value="1"/>
</dbReference>
<feature type="compositionally biased region" description="Low complexity" evidence="5">
    <location>
        <begin position="2186"/>
        <end position="2244"/>
    </location>
</feature>
<evidence type="ECO:0000259" key="7">
    <source>
        <dbReference type="PROSITE" id="PS50075"/>
    </source>
</evidence>
<dbReference type="SUPFAM" id="SSF47336">
    <property type="entry name" value="ACP-like"/>
    <property type="match status" value="2"/>
</dbReference>
<dbReference type="InterPro" id="IPR029058">
    <property type="entry name" value="AB_hydrolase_fold"/>
</dbReference>
<dbReference type="InterPro" id="IPR020845">
    <property type="entry name" value="AMP-binding_CS"/>
</dbReference>
<evidence type="ECO:0000313" key="9">
    <source>
        <dbReference type="Proteomes" id="UP001163846"/>
    </source>
</evidence>
<dbReference type="SUPFAM" id="SSF56801">
    <property type="entry name" value="Acetyl-CoA synthetase-like"/>
    <property type="match status" value="2"/>
</dbReference>
<dbReference type="Gene3D" id="3.30.300.30">
    <property type="match status" value="3"/>
</dbReference>
<dbReference type="InterPro" id="IPR009081">
    <property type="entry name" value="PP-bd_ACP"/>
</dbReference>
<evidence type="ECO:0000256" key="3">
    <source>
        <dbReference type="ARBA" id="ARBA00022598"/>
    </source>
</evidence>
<evidence type="ECO:0000256" key="6">
    <source>
        <dbReference type="SAM" id="Phobius"/>
    </source>
</evidence>
<feature type="transmembrane region" description="Helical" evidence="6">
    <location>
        <begin position="2256"/>
        <end position="2276"/>
    </location>
</feature>
<dbReference type="PROSITE" id="PS50075">
    <property type="entry name" value="CARRIER"/>
    <property type="match status" value="2"/>
</dbReference>
<dbReference type="PANTHER" id="PTHR45527:SF1">
    <property type="entry name" value="FATTY ACID SYNTHASE"/>
    <property type="match status" value="1"/>
</dbReference>
<evidence type="ECO:0000313" key="8">
    <source>
        <dbReference type="EMBL" id="KAJ3839398.1"/>
    </source>
</evidence>
<dbReference type="GO" id="GO:0016874">
    <property type="term" value="F:ligase activity"/>
    <property type="evidence" value="ECO:0007669"/>
    <property type="project" value="UniProtKB-KW"/>
</dbReference>
<dbReference type="GO" id="GO:0031177">
    <property type="term" value="F:phosphopantetheine binding"/>
    <property type="evidence" value="ECO:0007669"/>
    <property type="project" value="InterPro"/>
</dbReference>
<dbReference type="Gene3D" id="3.30.559.10">
    <property type="entry name" value="Chloramphenicol acetyltransferase-like domain"/>
    <property type="match status" value="1"/>
</dbReference>
<keyword evidence="1" id="KW-0596">Phosphopantetheine</keyword>
<protein>
    <submittedName>
        <fullName evidence="8">Acetyl-CoA synthetase-like protein</fullName>
    </submittedName>
</protein>
<feature type="domain" description="Carrier" evidence="7">
    <location>
        <begin position="1765"/>
        <end position="1840"/>
    </location>
</feature>
<dbReference type="CDD" id="cd05930">
    <property type="entry name" value="A_NRPS"/>
    <property type="match status" value="1"/>
</dbReference>
<dbReference type="InterPro" id="IPR001242">
    <property type="entry name" value="Condensation_dom"/>
</dbReference>
<evidence type="ECO:0000256" key="5">
    <source>
        <dbReference type="SAM" id="MobiDB-lite"/>
    </source>
</evidence>
<dbReference type="FunFam" id="3.40.50.980:FF:000001">
    <property type="entry name" value="Non-ribosomal peptide synthetase"/>
    <property type="match status" value="1"/>
</dbReference>
<dbReference type="Gene3D" id="3.30.559.30">
    <property type="entry name" value="Nonribosomal peptide synthetase, condensation domain"/>
    <property type="match status" value="1"/>
</dbReference>
<reference evidence="8" key="1">
    <citation type="submission" date="2022-08" db="EMBL/GenBank/DDBJ databases">
        <authorList>
            <consortium name="DOE Joint Genome Institute"/>
            <person name="Min B."/>
            <person name="Riley R."/>
            <person name="Sierra-Patev S."/>
            <person name="Naranjo-Ortiz M."/>
            <person name="Looney B."/>
            <person name="Konkel Z."/>
            <person name="Slot J.C."/>
            <person name="Sakamoto Y."/>
            <person name="Steenwyk J.L."/>
            <person name="Rokas A."/>
            <person name="Carro J."/>
            <person name="Camarero S."/>
            <person name="Ferreira P."/>
            <person name="Molpeceres G."/>
            <person name="Ruiz-Duenas F.J."/>
            <person name="Serrano A."/>
            <person name="Henrissat B."/>
            <person name="Drula E."/>
            <person name="Hughes K.W."/>
            <person name="Mata J.L."/>
            <person name="Ishikawa N.K."/>
            <person name="Vargas-Isla R."/>
            <person name="Ushijima S."/>
            <person name="Smith C.A."/>
            <person name="Ahrendt S."/>
            <person name="Andreopoulos W."/>
            <person name="He G."/>
            <person name="Labutti K."/>
            <person name="Lipzen A."/>
            <person name="Ng V."/>
            <person name="Sandor L."/>
            <person name="Barry K."/>
            <person name="Martinez A.T."/>
            <person name="Xiao Y."/>
            <person name="Gibbons J.G."/>
            <person name="Terashima K."/>
            <person name="Hibbett D.S."/>
            <person name="Grigoriev I.V."/>
        </authorList>
    </citation>
    <scope>NUCLEOTIDE SEQUENCE</scope>
    <source>
        <strain evidence="8">TFB9207</strain>
    </source>
</reference>
<evidence type="ECO:0000256" key="1">
    <source>
        <dbReference type="ARBA" id="ARBA00022450"/>
    </source>
</evidence>
<name>A0AA38PB34_9AGAR</name>
<proteinExistence type="predicted"/>
<keyword evidence="9" id="KW-1185">Reference proteome</keyword>
<feature type="region of interest" description="Disordered" evidence="5">
    <location>
        <begin position="2186"/>
        <end position="2249"/>
    </location>
</feature>
<dbReference type="Pfam" id="PF00668">
    <property type="entry name" value="Condensation"/>
    <property type="match status" value="1"/>
</dbReference>
<dbReference type="NCBIfam" id="TIGR01733">
    <property type="entry name" value="AA-adenyl-dom"/>
    <property type="match status" value="1"/>
</dbReference>
<organism evidence="8 9">
    <name type="scientific">Lentinula raphanica</name>
    <dbReference type="NCBI Taxonomy" id="153919"/>
    <lineage>
        <taxon>Eukaryota</taxon>
        <taxon>Fungi</taxon>
        <taxon>Dikarya</taxon>
        <taxon>Basidiomycota</taxon>
        <taxon>Agaricomycotina</taxon>
        <taxon>Agaricomycetes</taxon>
        <taxon>Agaricomycetidae</taxon>
        <taxon>Agaricales</taxon>
        <taxon>Marasmiineae</taxon>
        <taxon>Omphalotaceae</taxon>
        <taxon>Lentinula</taxon>
    </lineage>
</organism>
<dbReference type="Gene3D" id="3.40.50.12780">
    <property type="entry name" value="N-terminal domain of ligase-like"/>
    <property type="match status" value="2"/>
</dbReference>
<dbReference type="GO" id="GO:0044550">
    <property type="term" value="P:secondary metabolite biosynthetic process"/>
    <property type="evidence" value="ECO:0007669"/>
    <property type="project" value="TreeGrafter"/>
</dbReference>
<keyword evidence="3" id="KW-0436">Ligase</keyword>
<dbReference type="SUPFAM" id="SSF53474">
    <property type="entry name" value="alpha/beta-Hydrolases"/>
    <property type="match status" value="1"/>
</dbReference>
<dbReference type="InterPro" id="IPR023213">
    <property type="entry name" value="CAT-like_dom_sf"/>
</dbReference>
<keyword evidence="6" id="KW-0812">Transmembrane</keyword>
<dbReference type="SMART" id="SM00823">
    <property type="entry name" value="PKS_PP"/>
    <property type="match status" value="2"/>
</dbReference>
<sequence>MTSSSLTISETEALAAIALAYASTTFNYWELDNVEVHLQVLYQSLHSSWNSSSPDSEEGAVVPQGMVFLMSPNHQHDLEFSRLSFSCVLSVNSNSRDVEIDPPAKAQVMLPRFNSILSFLHDAWNVEKPLKQLIQPTGLEIESVLQWGVATPEEQSSEHEFSAVIHHYFEKVARENPGAVALQYEDHTFVRYDELDRKSNTLAQYLVHELGVQPGDLILEFFDRCIEMIIAQLAILKAGAAYVPLDIAHPIQRTQTVQKITQAKVCLTSESLGEEVCARLPTVEIVSVDVFLASSLSDMLRPPVTYSPSGEDLCYVMFTSGTTGTPKGVMVQHSAVVQSVINGPNYNQQLRRQASDLRTLMLSNYAFDYSTWDVFLTLTAGGCLCIAPKDKMLIDLTGIINTMNITFLETTPTLLSLLELDECKSLQFVYSSGEALSPAIHRKFLARKAFQKASGESELLFANGGAPTETTVMSVFGPINLEDDPERPVYGRPFGGNRVYILDASGQLCPPGTVGKLWIGGPQVTKGYLGRNDLTVKAYRSDPFVKDGGRMYDTGDLCAWLPDGRLRHYGRSDTQVKIRGQRVEISEVESTILDVLPVKAVKLTMRQNTPLVDPQQILSAHLPIYMIPSRFIPVPELPVTSNGKTDQKKLLQIANEPGVQRQGSINASKSSRHTMTPARHVLLQAWSTAISLAPEEIYDACDFFTIGGDSISAIRVAASCRAAGYSLNVVDFQAHSSFSAQAELLESREFVGNGLASQRYTPFQLLAEPRIREAILSEMTGYGYYASEIEDVYPTINSVAGLVSLAVKNPMSYMAQYSFKNSTKFDPIRMRTAWTLVASRHQSLRSTFIIASELDNSIVQVVLKASTFNVAWNYNTFDNDVDMDSAVQTYISESNGFHLGKVPTAVALFEGDQSSTLVIQLHHSQFDGWCLPIILEHLQEAYSIAAVSEDWISSSPPFSNFVQWVHAQDSDDAIAYWRSKLESAAAPAWPRSSLRNSLLEMPLTNHTLVTSFENVKTLTDFCIKNEVTLSSVISAALAMVLGLYEDSNDVLFGVVTSGRTGDVANIEDIVGYCVSTIPCRVQISDDAPLKSIVKAVHNDLLSSTAYGFLGLNNIMSTTFPVSRDVLKVLLTIENLPGLFEGESDFLGQNIRGFAVDVSYPFAVTVFPSLDTQDLRFHFQWDSHFLTRADVEWFHSHLYAILRAIIDHPSAKLQNSDFLSDGETDTILSMSRGTLAEPSTPLFFHHMVDDTASKYPAKTAVENVDFQRKMTFKDYVERANQAAHALQAKGVRPEYMVPVLFDPNTGSIDVTIAFLAILKAGGAFVPLNSAWPEACLQSCIRQTRSQILVCESGLESLAAKLASLSELPIHVSRLENLVLGQPTNAPATPALKFDSLSYVLFASDANGEPRGVMIEHGNAVAYIANLWTSNQNLADWFISLTQGKTLLLTDKQNAVMNISSIIQQTKANYVTLTPAVAQVLRHDIPYPHLKILVCGGDRLQLQISKRWRKRLNLMTAYGFPETTAHCASTIHSTDDDETRPGIIGRSIGGSRAYVLDEKMRPVPMGAVGELFIAGAQIARGYLDRPEETARVFVYESLCDQQVQERLFQTGDRARWHSDGTIEYLGRVTDNYTKVGNVRVDIGEVEATLMLGQLSAKVTAVVQPVEVDGAPYLAAFFGENLGSPATQIEVSEDPAGFQEMVRGMLQTCQRELPSYAIPSFWVPLNAIPLGYVHGIDRRRLRELFRSQSSKRVREITRAVLGAVPNRRPETPVEQLLHDMWLPILLRTEPISVHDDFFSLGGDSIHCIRFLAALKRRGCEVTVNEFYKARTIAQLAEIVYGRLPANANLSVPNVDAPLTNGLVVQIRSAASKQERANKAMWFVHDGKGLIGPQYGELGSLDREVYGISNPATTKAELEAAYSTWENFVQSYEPLLPSRSIFLSGWSSGGNIALLLAAERIRKGRLVAGVILLDSYAGKGYMPTKEHRTDYPDDPAKSRAYTQMNHIEKLLVTYPEPDSRELEGVPVLLIRAGSDPLGKVTRDHPNQTKEDLEKNLWTKVKMDITEVKEANHKSLMAEEEFRRRVAQIIRLSIQLPQTFATVSVPITVTWTLSAGDPISFGLMEKDINDESIGEIVPVDAGSSFSGTAELTFTKIGQFVIQGIKQQSTSNSSPLPTVVITTIVTTTSSLSPTSIVTSSPMPNISSTPISSTSTSTSTVTTVVTSSNAETSATTTLSSGSPSHSSTDNSRPPSGLSVKAKAIILAVIGTTFVLVTVLVSRLRRRRLLQQRRLAAFRQRLAQIPGLSALGIHTQESQYGSTEATISRTNTMFDTDGEPVVSNTGQSTRSTIMLEGAPIASATSIHNHSNQILF</sequence>
<dbReference type="Gene3D" id="1.10.1200.10">
    <property type="entry name" value="ACP-like"/>
    <property type="match status" value="2"/>
</dbReference>